<dbReference type="SUPFAM" id="SSF103473">
    <property type="entry name" value="MFS general substrate transporter"/>
    <property type="match status" value="1"/>
</dbReference>
<evidence type="ECO:0000313" key="8">
    <source>
        <dbReference type="EMBL" id="CCE92241.1"/>
    </source>
</evidence>
<evidence type="ECO:0000256" key="3">
    <source>
        <dbReference type="ARBA" id="ARBA00022989"/>
    </source>
</evidence>
<evidence type="ECO:0000256" key="2">
    <source>
        <dbReference type="ARBA" id="ARBA00022692"/>
    </source>
</evidence>
<organism evidence="8 9">
    <name type="scientific">Torulaspora delbrueckii</name>
    <name type="common">Yeast</name>
    <name type="synonym">Candida colliculosa</name>
    <dbReference type="NCBI Taxonomy" id="4950"/>
    <lineage>
        <taxon>Eukaryota</taxon>
        <taxon>Fungi</taxon>
        <taxon>Dikarya</taxon>
        <taxon>Ascomycota</taxon>
        <taxon>Saccharomycotina</taxon>
        <taxon>Saccharomycetes</taxon>
        <taxon>Saccharomycetales</taxon>
        <taxon>Saccharomycetaceae</taxon>
        <taxon>Torulaspora</taxon>
    </lineage>
</organism>
<feature type="transmembrane region" description="Helical" evidence="6">
    <location>
        <begin position="469"/>
        <end position="489"/>
    </location>
</feature>
<dbReference type="GeneID" id="11503608"/>
<feature type="transmembrane region" description="Helical" evidence="6">
    <location>
        <begin position="327"/>
        <end position="350"/>
    </location>
</feature>
<dbReference type="PANTHER" id="PTHR23502:SF3">
    <property type="entry name" value="MAJOR FACILITATOR SUPERFAMILY (MFS) PROFILE DOMAIN-CONTAINING PROTEIN-RELATED"/>
    <property type="match status" value="1"/>
</dbReference>
<comment type="subcellular location">
    <subcellularLocation>
        <location evidence="1">Membrane</location>
        <topology evidence="1">Multi-pass membrane protein</topology>
    </subcellularLocation>
</comment>
<sequence length="566" mass="63781">MGEISDTASKLDQEFIENIQNREKQRETNSRGSSEDPRRILREYECYDKLGYSFSTRKKWTILTIIFITQLSMNFNASAYPHAIPLIAKEFGVSTQAANTSQMIFLVSYGFGCELWAPWSEEYGRWRVMQLSLLFSNIWQILGGLAPNFGTIIVARFLGGMSLAGGSVTLGVVADMFDPIDHGYAVAFIVLSSVCGSVIGPIFGGLMQEHLSWHWNFWIQLIFNGVAQILHFFIVPETRSSVLVDREAKRRRESGEDPTIYGPGEDKKMDFHHVFTTWVRPFHMFVCEPIVLFCSLLSGFADHLIFICNQSFGPIFMQWGFSITAQGLIFIAVLIGYLLAYVFHVVDVFYQKRDVEKIANSPRGPERRLLLLLYLVPWLAIGLFGFAWTSMGPAYTPWIAPAIFAALIGIANYSIYMATIDYMVAAYGPYASSATGGNGLARDVLSGIAAMYANPLYDNIGGKFHYQWASTLLGCLAILCTIPIYIFYWKGPEIRDKSKFAQELSQTFEDDRGHRGLDKAGRPSFESYRKPIAGDNGLESYQKPTTNMRDLESYNKPTTELHDFNA</sequence>
<dbReference type="EMBL" id="HE616745">
    <property type="protein sequence ID" value="CCE92241.1"/>
    <property type="molecule type" value="Genomic_DNA"/>
</dbReference>
<dbReference type="KEGG" id="tdl:TDEL_0D06570"/>
<keyword evidence="9" id="KW-1185">Reference proteome</keyword>
<keyword evidence="2 6" id="KW-0812">Transmembrane</keyword>
<dbReference type="Proteomes" id="UP000005627">
    <property type="component" value="Chromosome 4"/>
</dbReference>
<protein>
    <recommendedName>
        <fullName evidence="7">Major facilitator superfamily (MFS) profile domain-containing protein</fullName>
    </recommendedName>
</protein>
<dbReference type="InterPro" id="IPR011701">
    <property type="entry name" value="MFS"/>
</dbReference>
<dbReference type="HOGENOM" id="CLU_008455_0_3_1"/>
<accession>G8ZUE7</accession>
<feature type="transmembrane region" description="Helical" evidence="6">
    <location>
        <begin position="184"/>
        <end position="203"/>
    </location>
</feature>
<dbReference type="OrthoDB" id="5376138at2759"/>
<feature type="transmembrane region" description="Helical" evidence="6">
    <location>
        <begin position="215"/>
        <end position="235"/>
    </location>
</feature>
<feature type="region of interest" description="Disordered" evidence="5">
    <location>
        <begin position="511"/>
        <end position="566"/>
    </location>
</feature>
<feature type="domain" description="Major facilitator superfamily (MFS) profile" evidence="7">
    <location>
        <begin position="62"/>
        <end position="492"/>
    </location>
</feature>
<evidence type="ECO:0000259" key="7">
    <source>
        <dbReference type="PROSITE" id="PS50850"/>
    </source>
</evidence>
<dbReference type="PANTHER" id="PTHR23502">
    <property type="entry name" value="MAJOR FACILITATOR SUPERFAMILY"/>
    <property type="match status" value="1"/>
</dbReference>
<dbReference type="GO" id="GO:0005886">
    <property type="term" value="C:plasma membrane"/>
    <property type="evidence" value="ECO:0007669"/>
    <property type="project" value="TreeGrafter"/>
</dbReference>
<evidence type="ECO:0000256" key="4">
    <source>
        <dbReference type="ARBA" id="ARBA00023136"/>
    </source>
</evidence>
<feature type="compositionally biased region" description="Basic and acidic residues" evidence="5">
    <location>
        <begin position="549"/>
        <end position="566"/>
    </location>
</feature>
<evidence type="ECO:0000313" key="9">
    <source>
        <dbReference type="Proteomes" id="UP000005627"/>
    </source>
</evidence>
<dbReference type="Pfam" id="PF07690">
    <property type="entry name" value="MFS_1"/>
    <property type="match status" value="1"/>
</dbReference>
<keyword evidence="3 6" id="KW-1133">Transmembrane helix</keyword>
<dbReference type="InterPro" id="IPR036259">
    <property type="entry name" value="MFS_trans_sf"/>
</dbReference>
<dbReference type="InParanoid" id="G8ZUE7"/>
<dbReference type="PROSITE" id="PS50850">
    <property type="entry name" value="MFS"/>
    <property type="match status" value="1"/>
</dbReference>
<dbReference type="FunFam" id="1.20.1250.20:FF:000088">
    <property type="entry name" value="MFS multidrug transporter, putative"/>
    <property type="match status" value="1"/>
</dbReference>
<evidence type="ECO:0000256" key="1">
    <source>
        <dbReference type="ARBA" id="ARBA00004141"/>
    </source>
</evidence>
<proteinExistence type="predicted"/>
<feature type="transmembrane region" description="Helical" evidence="6">
    <location>
        <begin position="290"/>
        <end position="307"/>
    </location>
</feature>
<evidence type="ECO:0000256" key="5">
    <source>
        <dbReference type="SAM" id="MobiDB-lite"/>
    </source>
</evidence>
<dbReference type="InterPro" id="IPR020846">
    <property type="entry name" value="MFS_dom"/>
</dbReference>
<dbReference type="AlphaFoldDB" id="G8ZUE7"/>
<feature type="transmembrane region" description="Helical" evidence="6">
    <location>
        <begin position="371"/>
        <end position="389"/>
    </location>
</feature>
<feature type="transmembrane region" description="Helical" evidence="6">
    <location>
        <begin position="395"/>
        <end position="418"/>
    </location>
</feature>
<gene>
    <name evidence="8" type="primary">TDEL0D06570</name>
    <name evidence="8" type="ORF">TDEL_0D06570</name>
</gene>
<dbReference type="GO" id="GO:0022857">
    <property type="term" value="F:transmembrane transporter activity"/>
    <property type="evidence" value="ECO:0007669"/>
    <property type="project" value="InterPro"/>
</dbReference>
<evidence type="ECO:0000256" key="6">
    <source>
        <dbReference type="SAM" id="Phobius"/>
    </source>
</evidence>
<name>G8ZUE7_TORDE</name>
<keyword evidence="4 6" id="KW-0472">Membrane</keyword>
<dbReference type="Gene3D" id="1.20.1250.20">
    <property type="entry name" value="MFS general substrate transporter like domains"/>
    <property type="match status" value="1"/>
</dbReference>
<feature type="compositionally biased region" description="Basic and acidic residues" evidence="5">
    <location>
        <begin position="511"/>
        <end position="521"/>
    </location>
</feature>
<dbReference type="RefSeq" id="XP_003681452.1">
    <property type="nucleotide sequence ID" value="XM_003681404.1"/>
</dbReference>
<dbReference type="eggNOG" id="KOG0255">
    <property type="taxonomic scope" value="Eukaryota"/>
</dbReference>
<reference evidence="8 9" key="1">
    <citation type="journal article" date="2011" name="Proc. Natl. Acad. Sci. U.S.A.">
        <title>Evolutionary erosion of yeast sex chromosomes by mating-type switching accidents.</title>
        <authorList>
            <person name="Gordon J.L."/>
            <person name="Armisen D."/>
            <person name="Proux-Wera E."/>
            <person name="Oheigeartaigh S.S."/>
            <person name="Byrne K.P."/>
            <person name="Wolfe K.H."/>
        </authorList>
    </citation>
    <scope>NUCLEOTIDE SEQUENCE [LARGE SCALE GENOMIC DNA]</scope>
    <source>
        <strain evidence="9">ATCC 10662 / CBS 1146 / NBRC 0425 / NCYC 2629 / NRRL Y-866</strain>
    </source>
</reference>
<feature type="transmembrane region" description="Helical" evidence="6">
    <location>
        <begin position="131"/>
        <end position="149"/>
    </location>
</feature>